<evidence type="ECO:0000256" key="1">
    <source>
        <dbReference type="ARBA" id="ARBA00006438"/>
    </source>
</evidence>
<keyword evidence="3" id="KW-0175">Coiled coil</keyword>
<protein>
    <recommendedName>
        <fullName evidence="2">Coiled-coil domain-containing protein 22 homolog</fullName>
    </recommendedName>
</protein>
<evidence type="ECO:0000259" key="4">
    <source>
        <dbReference type="Pfam" id="PF05667"/>
    </source>
</evidence>
<dbReference type="InterPro" id="IPR048348">
    <property type="entry name" value="CCDC22_CC"/>
</dbReference>
<feature type="domain" description="CCDC22 N-terminal" evidence="5">
    <location>
        <begin position="1"/>
        <end position="107"/>
    </location>
</feature>
<feature type="domain" description="CCDC22 coiled-coil" evidence="4">
    <location>
        <begin position="180"/>
        <end position="482"/>
    </location>
</feature>
<dbReference type="PANTHER" id="PTHR15668">
    <property type="entry name" value="JM1 PROTEIN"/>
    <property type="match status" value="1"/>
</dbReference>
<dbReference type="EMBL" id="GDQN01001740">
    <property type="protein sequence ID" value="JAT89314.1"/>
    <property type="molecule type" value="Transcribed_RNA"/>
</dbReference>
<dbReference type="AlphaFoldDB" id="A0A1E1WQR4"/>
<evidence type="ECO:0000259" key="5">
    <source>
        <dbReference type="Pfam" id="PF21674"/>
    </source>
</evidence>
<proteinExistence type="inferred from homology"/>
<dbReference type="InterPro" id="IPR048349">
    <property type="entry name" value="CCDC22_N"/>
</dbReference>
<comment type="similarity">
    <text evidence="1">Belongs to the CCDC22 family.</text>
</comment>
<dbReference type="OrthoDB" id="10266736at2759"/>
<dbReference type="PANTHER" id="PTHR15668:SF4">
    <property type="entry name" value="COILED-COIL DOMAIN-CONTAINING PROTEIN 22"/>
    <property type="match status" value="1"/>
</dbReference>
<evidence type="ECO:0000256" key="2">
    <source>
        <dbReference type="ARBA" id="ARBA00017553"/>
    </source>
</evidence>
<evidence type="ECO:0000313" key="6">
    <source>
        <dbReference type="EMBL" id="JAT89314.1"/>
    </source>
</evidence>
<dbReference type="GO" id="GO:2000060">
    <property type="term" value="P:positive regulation of ubiquitin-dependent protein catabolic process"/>
    <property type="evidence" value="ECO:0007669"/>
    <property type="project" value="TreeGrafter"/>
</dbReference>
<feature type="coiled-coil region" evidence="3">
    <location>
        <begin position="389"/>
        <end position="416"/>
    </location>
</feature>
<gene>
    <name evidence="6" type="ORF">g.3758</name>
</gene>
<accession>A0A1E1WQR4</accession>
<sequence length="505" mass="57560">MEEVDSIILHFLRQLNIDISDEIKSICELPVETITEATSKCLITINPSLKVPTKLPSGISHRIEVAAQIASICKDLGYKNDVGYQTFLYYNEAELRQVFMFLIERLPSEGKHTTVKKEPTNKKSLLMQNISSKIAEELNSIWIPPCCGQPYIKTAGDFKDPKDFNLHTVNTIGLTDEEIIQKLQKIKDVKTSSSLQSTTDGEKVMVNDDQPTAVEDVKIEINKSLKELKETAIILRQKLDTLESERNVMEVEYSQAQKSCERAEADLMNVQNILNNIGITEFESGENILDKVQGSINLLHRKSEELTSRNLSLKVDIDKLKNSLSLTESERTKCKKILINLKENAKSMKEEYEKKEEMRDQLKSNYDKMKGGNKRSIYTKRIMEIISNVDKQNLEIQKILEDTRQLQKEINTLEGQLDRCFSIADETLFKDAKKDDQAKKAYKLLALLHSECNTIVSLVNDTGTLARDIVDLEDNIKAETAKRTEDTLKRVQVDLAQMLKESNHV</sequence>
<reference evidence="6" key="1">
    <citation type="submission" date="2015-09" db="EMBL/GenBank/DDBJ databases">
        <title>De novo assembly of Pectinophora gossypiella (Pink Bollworm) gut transcriptome.</title>
        <authorList>
            <person name="Tassone E.E."/>
        </authorList>
    </citation>
    <scope>NUCLEOTIDE SEQUENCE</scope>
</reference>
<feature type="coiled-coil region" evidence="3">
    <location>
        <begin position="331"/>
        <end position="365"/>
    </location>
</feature>
<feature type="coiled-coil region" evidence="3">
    <location>
        <begin position="225"/>
        <end position="273"/>
    </location>
</feature>
<dbReference type="GO" id="GO:0097602">
    <property type="term" value="F:cullin family protein binding"/>
    <property type="evidence" value="ECO:0007669"/>
    <property type="project" value="TreeGrafter"/>
</dbReference>
<evidence type="ECO:0000256" key="3">
    <source>
        <dbReference type="SAM" id="Coils"/>
    </source>
</evidence>
<name>A0A1E1WQR4_PECGO</name>
<dbReference type="Pfam" id="PF05667">
    <property type="entry name" value="CCDC22_CC"/>
    <property type="match status" value="1"/>
</dbReference>
<organism evidence="6">
    <name type="scientific">Pectinophora gossypiella</name>
    <name type="common">Cotton pink bollworm</name>
    <name type="synonym">Depressaria gossypiella</name>
    <dbReference type="NCBI Taxonomy" id="13191"/>
    <lineage>
        <taxon>Eukaryota</taxon>
        <taxon>Metazoa</taxon>
        <taxon>Ecdysozoa</taxon>
        <taxon>Arthropoda</taxon>
        <taxon>Hexapoda</taxon>
        <taxon>Insecta</taxon>
        <taxon>Pterygota</taxon>
        <taxon>Neoptera</taxon>
        <taxon>Endopterygota</taxon>
        <taxon>Lepidoptera</taxon>
        <taxon>Glossata</taxon>
        <taxon>Ditrysia</taxon>
        <taxon>Gelechioidea</taxon>
        <taxon>Gelechiidae</taxon>
        <taxon>Apatetrinae</taxon>
        <taxon>Pectinophora</taxon>
    </lineage>
</organism>
<dbReference type="Pfam" id="PF21674">
    <property type="entry name" value="CCDC22_N"/>
    <property type="match status" value="1"/>
</dbReference>
<dbReference type="InterPro" id="IPR008530">
    <property type="entry name" value="CCDC22"/>
</dbReference>